<dbReference type="Gene3D" id="2.40.110.10">
    <property type="entry name" value="Butyryl-CoA Dehydrogenase, subunit A, domain 2"/>
    <property type="match status" value="1"/>
</dbReference>
<evidence type="ECO:0000256" key="2">
    <source>
        <dbReference type="ARBA" id="ARBA00009347"/>
    </source>
</evidence>
<keyword evidence="3" id="KW-0285">Flavoprotein</keyword>
<evidence type="ECO:0000256" key="4">
    <source>
        <dbReference type="ARBA" id="ARBA00022827"/>
    </source>
</evidence>
<dbReference type="FunFam" id="1.10.540.10:FF:000002">
    <property type="entry name" value="Acyl-CoA dehydrogenase FadE19"/>
    <property type="match status" value="1"/>
</dbReference>
<dbReference type="FunFam" id="1.20.140.10:FF:000004">
    <property type="entry name" value="Acyl-CoA dehydrogenase FadE25"/>
    <property type="match status" value="1"/>
</dbReference>
<evidence type="ECO:0000256" key="3">
    <source>
        <dbReference type="ARBA" id="ARBA00022630"/>
    </source>
</evidence>
<name>A0A381WMS3_9ZZZZ</name>
<reference evidence="9" key="1">
    <citation type="submission" date="2018-05" db="EMBL/GenBank/DDBJ databases">
        <authorList>
            <person name="Lanie J.A."/>
            <person name="Ng W.-L."/>
            <person name="Kazmierczak K.M."/>
            <person name="Andrzejewski T.M."/>
            <person name="Davidsen T.M."/>
            <person name="Wayne K.J."/>
            <person name="Tettelin H."/>
            <person name="Glass J.I."/>
            <person name="Rusch D."/>
            <person name="Podicherti R."/>
            <person name="Tsui H.-C.T."/>
            <person name="Winkler M.E."/>
        </authorList>
    </citation>
    <scope>NUCLEOTIDE SEQUENCE</scope>
</reference>
<dbReference type="InterPro" id="IPR009075">
    <property type="entry name" value="AcylCo_DH/oxidase_C"/>
</dbReference>
<dbReference type="PANTHER" id="PTHR43884:SF12">
    <property type="entry name" value="ISOVALERYL-COA DEHYDROGENASE, MITOCHONDRIAL-RELATED"/>
    <property type="match status" value="1"/>
</dbReference>
<dbReference type="InterPro" id="IPR013786">
    <property type="entry name" value="AcylCoA_DH/ox_N"/>
</dbReference>
<dbReference type="Gene3D" id="1.20.140.10">
    <property type="entry name" value="Butyryl-CoA Dehydrogenase, subunit A, domain 3"/>
    <property type="match status" value="1"/>
</dbReference>
<proteinExistence type="inferred from homology"/>
<dbReference type="InterPro" id="IPR006089">
    <property type="entry name" value="Acyl-CoA_DH_CS"/>
</dbReference>
<dbReference type="PANTHER" id="PTHR43884">
    <property type="entry name" value="ACYL-COA DEHYDROGENASE"/>
    <property type="match status" value="1"/>
</dbReference>
<comment type="similarity">
    <text evidence="2">Belongs to the acyl-CoA dehydrogenase family.</text>
</comment>
<dbReference type="Gene3D" id="1.10.540.10">
    <property type="entry name" value="Acyl-CoA dehydrogenase/oxidase, N-terminal domain"/>
    <property type="match status" value="1"/>
</dbReference>
<gene>
    <name evidence="9" type="ORF">METZ01_LOCUS106111</name>
</gene>
<organism evidence="9">
    <name type="scientific">marine metagenome</name>
    <dbReference type="NCBI Taxonomy" id="408172"/>
    <lineage>
        <taxon>unclassified sequences</taxon>
        <taxon>metagenomes</taxon>
        <taxon>ecological metagenomes</taxon>
    </lineage>
</organism>
<dbReference type="EMBL" id="UINC01012161">
    <property type="protein sequence ID" value="SVA53257.1"/>
    <property type="molecule type" value="Genomic_DNA"/>
</dbReference>
<comment type="cofactor">
    <cofactor evidence="1">
        <name>FAD</name>
        <dbReference type="ChEBI" id="CHEBI:57692"/>
    </cofactor>
</comment>
<feature type="domain" description="Acyl-CoA dehydrogenase/oxidase N-terminal" evidence="8">
    <location>
        <begin position="6"/>
        <end position="118"/>
    </location>
</feature>
<dbReference type="GO" id="GO:0050660">
    <property type="term" value="F:flavin adenine dinucleotide binding"/>
    <property type="evidence" value="ECO:0007669"/>
    <property type="project" value="InterPro"/>
</dbReference>
<dbReference type="InterPro" id="IPR037069">
    <property type="entry name" value="AcylCoA_DH/ox_N_sf"/>
</dbReference>
<feature type="domain" description="Acyl-CoA dehydrogenase/oxidase C-terminal" evidence="6">
    <location>
        <begin position="229"/>
        <end position="378"/>
    </location>
</feature>
<keyword evidence="5" id="KW-0560">Oxidoreductase</keyword>
<evidence type="ECO:0008006" key="10">
    <source>
        <dbReference type="Google" id="ProtNLM"/>
    </source>
</evidence>
<feature type="domain" description="Acyl-CoA oxidase/dehydrogenase middle" evidence="7">
    <location>
        <begin position="122"/>
        <end position="217"/>
    </location>
</feature>
<keyword evidence="4" id="KW-0274">FAD</keyword>
<evidence type="ECO:0000259" key="6">
    <source>
        <dbReference type="Pfam" id="PF00441"/>
    </source>
</evidence>
<dbReference type="PROSITE" id="PS00073">
    <property type="entry name" value="ACYL_COA_DH_2"/>
    <property type="match status" value="1"/>
</dbReference>
<dbReference type="InterPro" id="IPR036250">
    <property type="entry name" value="AcylCo_DH-like_C"/>
</dbReference>
<evidence type="ECO:0000259" key="8">
    <source>
        <dbReference type="Pfam" id="PF02771"/>
    </source>
</evidence>
<evidence type="ECO:0000313" key="9">
    <source>
        <dbReference type="EMBL" id="SVA53257.1"/>
    </source>
</evidence>
<dbReference type="SUPFAM" id="SSF47203">
    <property type="entry name" value="Acyl-CoA dehydrogenase C-terminal domain-like"/>
    <property type="match status" value="1"/>
</dbReference>
<dbReference type="FunFam" id="2.40.110.10:FF:000001">
    <property type="entry name" value="Acyl-CoA dehydrogenase, mitochondrial"/>
    <property type="match status" value="1"/>
</dbReference>
<dbReference type="GO" id="GO:0003995">
    <property type="term" value="F:acyl-CoA dehydrogenase activity"/>
    <property type="evidence" value="ECO:0007669"/>
    <property type="project" value="InterPro"/>
</dbReference>
<dbReference type="PIRSF" id="PIRSF016578">
    <property type="entry name" value="HsaA"/>
    <property type="match status" value="1"/>
</dbReference>
<protein>
    <recommendedName>
        <fullName evidence="10">Acyl-CoA dehydrogenase</fullName>
    </recommendedName>
</protein>
<evidence type="ECO:0000259" key="7">
    <source>
        <dbReference type="Pfam" id="PF02770"/>
    </source>
</evidence>
<accession>A0A381WMS3</accession>
<dbReference type="Pfam" id="PF02771">
    <property type="entry name" value="Acyl-CoA_dh_N"/>
    <property type="match status" value="1"/>
</dbReference>
<dbReference type="Pfam" id="PF02770">
    <property type="entry name" value="Acyl-CoA_dh_M"/>
    <property type="match status" value="1"/>
</dbReference>
<dbReference type="CDD" id="cd01158">
    <property type="entry name" value="SCAD_SBCAD"/>
    <property type="match status" value="1"/>
</dbReference>
<sequence length="381" mass="41469">MDFNYSEEQLLVQKTAREFAAEQLAPGVADRDEKMEFPAEQIKMLGEMGFMGMMVPEEWGGSGFDTVSYSLALEEIAKMDASAAVPVSVNNSLVCALLYKYGTDDQKEKYLRKLATGEWLGAFSLSEPQAGSDASNLFTNAEKIGDQYIINGTKNWVSNGVNSNIAFVFAVTEKGAGHQGITVLAVTKGSDGFTTGKKENKLGIRGSDTCELYFDDCTVPVENRIAKEGDGFKIAMSVLDGGRIGIASQALGIAQAALESAITYANERKQFGKQISSFGAVKEKIAKMATEITSARLLTHYAANLKDEEKPFSKESAMAKYYASEVAMSAATECVQIFGGYGYMKDYGVERLMRDAKITQIYEGTSEIQKLVIARSMLEKT</sequence>
<evidence type="ECO:0000256" key="5">
    <source>
        <dbReference type="ARBA" id="ARBA00023002"/>
    </source>
</evidence>
<dbReference type="InterPro" id="IPR006091">
    <property type="entry name" value="Acyl-CoA_Oxase/DH_mid-dom"/>
</dbReference>
<dbReference type="InterPro" id="IPR009100">
    <property type="entry name" value="AcylCoA_DH/oxidase_NM_dom_sf"/>
</dbReference>
<dbReference type="SUPFAM" id="SSF56645">
    <property type="entry name" value="Acyl-CoA dehydrogenase NM domain-like"/>
    <property type="match status" value="1"/>
</dbReference>
<evidence type="ECO:0000256" key="1">
    <source>
        <dbReference type="ARBA" id="ARBA00001974"/>
    </source>
</evidence>
<dbReference type="AlphaFoldDB" id="A0A381WMS3"/>
<dbReference type="InterPro" id="IPR046373">
    <property type="entry name" value="Acyl-CoA_Oxase/DH_mid-dom_sf"/>
</dbReference>
<dbReference type="Pfam" id="PF00441">
    <property type="entry name" value="Acyl-CoA_dh_1"/>
    <property type="match status" value="1"/>
</dbReference>